<dbReference type="AlphaFoldDB" id="A0A317C793"/>
<gene>
    <name evidence="2" type="ORF">DKW60_22580</name>
</gene>
<evidence type="ECO:0000313" key="3">
    <source>
        <dbReference type="Proteomes" id="UP000245539"/>
    </source>
</evidence>
<evidence type="ECO:0000259" key="1">
    <source>
        <dbReference type="Pfam" id="PF08450"/>
    </source>
</evidence>
<evidence type="ECO:0000313" key="2">
    <source>
        <dbReference type="EMBL" id="PWQ92180.1"/>
    </source>
</evidence>
<dbReference type="RefSeq" id="WP_109839917.1">
    <property type="nucleotide sequence ID" value="NZ_QGKM01000112.1"/>
</dbReference>
<protein>
    <recommendedName>
        <fullName evidence="1">SMP-30/Gluconolactonase/LRE-like region domain-containing protein</fullName>
    </recommendedName>
</protein>
<keyword evidence="3" id="KW-1185">Reference proteome</keyword>
<feature type="domain" description="SMP-30/Gluconolactonase/LRE-like region" evidence="1">
    <location>
        <begin position="81"/>
        <end position="248"/>
    </location>
</feature>
<name>A0A317C793_9GAMM</name>
<dbReference type="Gene3D" id="2.120.10.30">
    <property type="entry name" value="TolB, C-terminal domain"/>
    <property type="match status" value="1"/>
</dbReference>
<accession>A0A317C793</accession>
<dbReference type="EMBL" id="QGKM01000112">
    <property type="protein sequence ID" value="PWQ92180.1"/>
    <property type="molecule type" value="Genomic_DNA"/>
</dbReference>
<proteinExistence type="predicted"/>
<sequence length="338" mass="37439">MISLDNISTVSSGLKRPECVLTTSNGRIYTADWRGGIGITEADGKQWYLLAKESEFELRPNGICLLPDGSFLMAHLGDKNGGIYRLSPQGEVTPFCIEIAGEALPPSNYVHLDAQGRIWLTVSTRQYPRSKGYTDKVADGFVAVIEPVANGPKDGYKKPRIVADNLCYTNECLTSPDGKYLFVNETFGRKLTRFTINDDANLSDKQTIAHFGPGVFPDGLTFDVEGGIWITSIVSNRVIRIAPNGEREVMVEDCDMDHLQMVEFAFQKGTMGRPHLDVVKSKKLKNISSLAFGGKDLHTAYMGCLLGDGIYTFNSPYQGHPPTHWLFEGPNRSHYHPE</sequence>
<dbReference type="OrthoDB" id="241638at2"/>
<dbReference type="InterPro" id="IPR011042">
    <property type="entry name" value="6-blade_b-propeller_TolB-like"/>
</dbReference>
<dbReference type="SUPFAM" id="SSF63829">
    <property type="entry name" value="Calcium-dependent phosphotriesterase"/>
    <property type="match status" value="1"/>
</dbReference>
<dbReference type="Pfam" id="PF08450">
    <property type="entry name" value="SGL"/>
    <property type="match status" value="1"/>
</dbReference>
<organism evidence="2 3">
    <name type="scientific">Leucothrix pacifica</name>
    <dbReference type="NCBI Taxonomy" id="1247513"/>
    <lineage>
        <taxon>Bacteria</taxon>
        <taxon>Pseudomonadati</taxon>
        <taxon>Pseudomonadota</taxon>
        <taxon>Gammaproteobacteria</taxon>
        <taxon>Thiotrichales</taxon>
        <taxon>Thiotrichaceae</taxon>
        <taxon>Leucothrix</taxon>
    </lineage>
</organism>
<dbReference type="InterPro" id="IPR051262">
    <property type="entry name" value="SMP-30/CGR1_Lactonase"/>
</dbReference>
<comment type="caution">
    <text evidence="2">The sequence shown here is derived from an EMBL/GenBank/DDBJ whole genome shotgun (WGS) entry which is preliminary data.</text>
</comment>
<reference evidence="2 3" key="1">
    <citation type="submission" date="2018-05" db="EMBL/GenBank/DDBJ databases">
        <title>Leucothrix arctica sp. nov., isolated from Arctic seawater.</title>
        <authorList>
            <person name="Choi A."/>
            <person name="Baek K."/>
        </authorList>
    </citation>
    <scope>NUCLEOTIDE SEQUENCE [LARGE SCALE GENOMIC DNA]</scope>
    <source>
        <strain evidence="2 3">JCM 18388</strain>
    </source>
</reference>
<dbReference type="PANTHER" id="PTHR47572">
    <property type="entry name" value="LIPOPROTEIN-RELATED"/>
    <property type="match status" value="1"/>
</dbReference>
<dbReference type="InterPro" id="IPR013658">
    <property type="entry name" value="SGL"/>
</dbReference>
<dbReference type="PANTHER" id="PTHR47572:SF5">
    <property type="entry name" value="BLR2277 PROTEIN"/>
    <property type="match status" value="1"/>
</dbReference>
<dbReference type="Proteomes" id="UP000245539">
    <property type="component" value="Unassembled WGS sequence"/>
</dbReference>